<dbReference type="Pfam" id="PF08241">
    <property type="entry name" value="Methyltransf_11"/>
    <property type="match status" value="1"/>
</dbReference>
<dbReference type="SUPFAM" id="SSF53335">
    <property type="entry name" value="S-adenosyl-L-methionine-dependent methyltransferases"/>
    <property type="match status" value="1"/>
</dbReference>
<keyword evidence="3" id="KW-1185">Reference proteome</keyword>
<keyword evidence="2" id="KW-0808">Transferase</keyword>
<dbReference type="InterPro" id="IPR029063">
    <property type="entry name" value="SAM-dependent_MTases_sf"/>
</dbReference>
<dbReference type="Proteomes" id="UP001201873">
    <property type="component" value="Unassembled WGS sequence"/>
</dbReference>
<dbReference type="EMBL" id="JALKFT010000016">
    <property type="protein sequence ID" value="MCK9877333.1"/>
    <property type="molecule type" value="Genomic_DNA"/>
</dbReference>
<keyword evidence="2" id="KW-0489">Methyltransferase</keyword>
<dbReference type="GO" id="GO:0008168">
    <property type="term" value="F:methyltransferase activity"/>
    <property type="evidence" value="ECO:0007669"/>
    <property type="project" value="UniProtKB-KW"/>
</dbReference>
<gene>
    <name evidence="2" type="ORF">MXD59_16385</name>
</gene>
<dbReference type="GO" id="GO:0032259">
    <property type="term" value="P:methylation"/>
    <property type="evidence" value="ECO:0007669"/>
    <property type="project" value="UniProtKB-KW"/>
</dbReference>
<name>A0ABT0K0M2_9ACTN</name>
<evidence type="ECO:0000259" key="1">
    <source>
        <dbReference type="Pfam" id="PF08241"/>
    </source>
</evidence>
<dbReference type="PANTHER" id="PTHR43464">
    <property type="entry name" value="METHYLTRANSFERASE"/>
    <property type="match status" value="1"/>
</dbReference>
<protein>
    <submittedName>
        <fullName evidence="2">Class I SAM-dependent methyltransferase</fullName>
    </submittedName>
</protein>
<reference evidence="2 3" key="1">
    <citation type="submission" date="2022-04" db="EMBL/GenBank/DDBJ databases">
        <title>Genome diversity in the genus Frankia.</title>
        <authorList>
            <person name="Carlos-Shanley C."/>
            <person name="Hahn D."/>
        </authorList>
    </citation>
    <scope>NUCLEOTIDE SEQUENCE [LARGE SCALE GENOMIC DNA]</scope>
    <source>
        <strain evidence="2 3">Ag45/Mut15</strain>
    </source>
</reference>
<evidence type="ECO:0000313" key="3">
    <source>
        <dbReference type="Proteomes" id="UP001201873"/>
    </source>
</evidence>
<dbReference type="PANTHER" id="PTHR43464:SF82">
    <property type="entry name" value="METHYLTRANSFERASE DOMAIN-CONTAINING PROTEIN"/>
    <property type="match status" value="1"/>
</dbReference>
<organism evidence="2 3">
    <name type="scientific">Frankia umida</name>
    <dbReference type="NCBI Taxonomy" id="573489"/>
    <lineage>
        <taxon>Bacteria</taxon>
        <taxon>Bacillati</taxon>
        <taxon>Actinomycetota</taxon>
        <taxon>Actinomycetes</taxon>
        <taxon>Frankiales</taxon>
        <taxon>Frankiaceae</taxon>
        <taxon>Frankia</taxon>
    </lineage>
</organism>
<evidence type="ECO:0000313" key="2">
    <source>
        <dbReference type="EMBL" id="MCK9877333.1"/>
    </source>
</evidence>
<dbReference type="Gene3D" id="3.40.50.150">
    <property type="entry name" value="Vaccinia Virus protein VP39"/>
    <property type="match status" value="1"/>
</dbReference>
<comment type="caution">
    <text evidence="2">The sequence shown here is derived from an EMBL/GenBank/DDBJ whole genome shotgun (WGS) entry which is preliminary data.</text>
</comment>
<accession>A0ABT0K0M2</accession>
<proteinExistence type="predicted"/>
<sequence length="278" mass="29753">MSVDDATELNRARWDELARRHGQDSYYDVDGFLAGRLMLTTRERAEMSAAVGTVSGLDLLHVQCHFGLGTLSWARLGARVTGLDFSPVAVERARALAATAGIDARFVQADAQRLPEDLAGSFDVVFASYGVLPWIADVTAWMIAAATALRPGGTLVLIDGHPLIQMIDTVDPVRFGFPYQGGGAHRLPSTSSYASSATALSTTETVQYPHGLGEIVTAAAHAGLHLDALTEHLDAANPEGRGDQLQHGPDDRWRLILAGQPVPVQYSLRATLPARHAP</sequence>
<dbReference type="InterPro" id="IPR013216">
    <property type="entry name" value="Methyltransf_11"/>
</dbReference>
<dbReference type="RefSeq" id="WP_248825593.1">
    <property type="nucleotide sequence ID" value="NZ_JALKFT010000016.1"/>
</dbReference>
<dbReference type="CDD" id="cd02440">
    <property type="entry name" value="AdoMet_MTases"/>
    <property type="match status" value="1"/>
</dbReference>
<feature type="domain" description="Methyltransferase type 11" evidence="1">
    <location>
        <begin position="60"/>
        <end position="157"/>
    </location>
</feature>